<evidence type="ECO:0000313" key="1">
    <source>
        <dbReference type="EMBL" id="GFY09552.1"/>
    </source>
</evidence>
<protein>
    <submittedName>
        <fullName evidence="1">Uncharacterized protein</fullName>
    </submittedName>
</protein>
<sequence length="129" mass="14079">MAQSHRLYLNYTAGQAKGNTKEDQRYHSEIYLAHNVLYKDQTIKITASCDVWMMTKSVVCVATIVGYNRCHTPRHSIKKALDVSLGFGSLHVASTYCQSSSGVAAGGVSRGSRCSSMDHTFSIGVRSGE</sequence>
<keyword evidence="2" id="KW-1185">Reference proteome</keyword>
<evidence type="ECO:0000313" key="2">
    <source>
        <dbReference type="Proteomes" id="UP000887159"/>
    </source>
</evidence>
<dbReference type="Proteomes" id="UP000887159">
    <property type="component" value="Unassembled WGS sequence"/>
</dbReference>
<reference evidence="1" key="1">
    <citation type="submission" date="2020-08" db="EMBL/GenBank/DDBJ databases">
        <title>Multicomponent nature underlies the extraordinary mechanical properties of spider dragline silk.</title>
        <authorList>
            <person name="Kono N."/>
            <person name="Nakamura H."/>
            <person name="Mori M."/>
            <person name="Yoshida Y."/>
            <person name="Ohtoshi R."/>
            <person name="Malay A.D."/>
            <person name="Moran D.A.P."/>
            <person name="Tomita M."/>
            <person name="Numata K."/>
            <person name="Arakawa K."/>
        </authorList>
    </citation>
    <scope>NUCLEOTIDE SEQUENCE</scope>
</reference>
<dbReference type="AlphaFoldDB" id="A0A8X6SI12"/>
<comment type="caution">
    <text evidence="1">The sequence shown here is derived from an EMBL/GenBank/DDBJ whole genome shotgun (WGS) entry which is preliminary data.</text>
</comment>
<gene>
    <name evidence="1" type="primary">NCL1_12936</name>
    <name evidence="1" type="ORF">TNCV_4322301</name>
</gene>
<accession>A0A8X6SI12</accession>
<name>A0A8X6SI12_TRICX</name>
<dbReference type="EMBL" id="BMAU01021290">
    <property type="protein sequence ID" value="GFY09552.1"/>
    <property type="molecule type" value="Genomic_DNA"/>
</dbReference>
<organism evidence="1 2">
    <name type="scientific">Trichonephila clavipes</name>
    <name type="common">Golden silk orbweaver</name>
    <name type="synonym">Nephila clavipes</name>
    <dbReference type="NCBI Taxonomy" id="2585209"/>
    <lineage>
        <taxon>Eukaryota</taxon>
        <taxon>Metazoa</taxon>
        <taxon>Ecdysozoa</taxon>
        <taxon>Arthropoda</taxon>
        <taxon>Chelicerata</taxon>
        <taxon>Arachnida</taxon>
        <taxon>Araneae</taxon>
        <taxon>Araneomorphae</taxon>
        <taxon>Entelegynae</taxon>
        <taxon>Araneoidea</taxon>
        <taxon>Nephilidae</taxon>
        <taxon>Trichonephila</taxon>
    </lineage>
</organism>
<proteinExistence type="predicted"/>